<protein>
    <recommendedName>
        <fullName evidence="6">ABC transporter substrate-binding protein</fullName>
    </recommendedName>
</protein>
<dbReference type="SUPFAM" id="SSF53850">
    <property type="entry name" value="Periplasmic binding protein-like II"/>
    <property type="match status" value="1"/>
</dbReference>
<proteinExistence type="predicted"/>
<sequence length="535" mass="60538">MNQAKAAKIGIAFLLGSSLTLSACTGSGTKQTEQTGQTGESAKPSATAGSTEAPKEKLTLTWYVPAPANTNLPELSKDFVKQTIDKKFNVDLKLEYVSHEYINKINTLLASNPPDMWRDANGDGGLKYATDGLLADMTPFLSTATMPNYFKYWVSETELKNYQFQNRFVRAPIPFSKKVYRSYYIRKDWLDTLGLGIPTNYEEYVNVLRQFRNNDPDRNGKKDTYGYTTAVGGDGIGLDWPEYIKNGLTFASFIENNRFVDMQTDVKVEQVLNDVAKVIEEDLIDPDWFLNKGSQGIEKAIQGKIGVLFDTFRNFALDSNVQGIQARTKQLNPKAEWVPFTMFPGQPLATQPLPGVPFLFSKKVADSNPEKVKRSLEILNWMSGEEGFLLTHFGQENKHYTRDGKTIKLNIEAITNDITKQGDFLKIWSFFTPETPDVFGLTVSDPNETEHDRQVLKFLDTLPVRENLGSSILPPQGFDLGAYRKRQRELQAKAVLEEKSGQNWPKYREELMTKYKGAELYQEYESQLKAKGMIK</sequence>
<accession>A0A329MP26</accession>
<dbReference type="PANTHER" id="PTHR43649:SF33">
    <property type="entry name" value="POLYGALACTURONAN_RHAMNOGALACTURONAN-BINDING PROTEIN YTCQ"/>
    <property type="match status" value="1"/>
</dbReference>
<keyword evidence="1 3" id="KW-0732">Signal</keyword>
<evidence type="ECO:0000256" key="2">
    <source>
        <dbReference type="SAM" id="MobiDB-lite"/>
    </source>
</evidence>
<dbReference type="AlphaFoldDB" id="A0A329MP26"/>
<reference evidence="4 5" key="1">
    <citation type="journal article" date="2009" name="Int. J. Syst. Evol. Microbiol.">
        <title>Paenibacillus contaminans sp. nov., isolated from a contaminated laboratory plate.</title>
        <authorList>
            <person name="Chou J.H."/>
            <person name="Lee J.H."/>
            <person name="Lin M.C."/>
            <person name="Chang P.S."/>
            <person name="Arun A.B."/>
            <person name="Young C.C."/>
            <person name="Chen W.M."/>
        </authorList>
    </citation>
    <scope>NUCLEOTIDE SEQUENCE [LARGE SCALE GENOMIC DNA]</scope>
    <source>
        <strain evidence="4 5">CKOBP-6</strain>
    </source>
</reference>
<evidence type="ECO:0000256" key="3">
    <source>
        <dbReference type="SAM" id="SignalP"/>
    </source>
</evidence>
<keyword evidence="5" id="KW-1185">Reference proteome</keyword>
<organism evidence="4 5">
    <name type="scientific">Paenibacillus contaminans</name>
    <dbReference type="NCBI Taxonomy" id="450362"/>
    <lineage>
        <taxon>Bacteria</taxon>
        <taxon>Bacillati</taxon>
        <taxon>Bacillota</taxon>
        <taxon>Bacilli</taxon>
        <taxon>Bacillales</taxon>
        <taxon>Paenibacillaceae</taxon>
        <taxon>Paenibacillus</taxon>
    </lineage>
</organism>
<evidence type="ECO:0000256" key="1">
    <source>
        <dbReference type="ARBA" id="ARBA00022729"/>
    </source>
</evidence>
<feature type="signal peptide" evidence="3">
    <location>
        <begin position="1"/>
        <end position="23"/>
    </location>
</feature>
<comment type="caution">
    <text evidence="4">The sequence shown here is derived from an EMBL/GenBank/DDBJ whole genome shotgun (WGS) entry which is preliminary data.</text>
</comment>
<dbReference type="PANTHER" id="PTHR43649">
    <property type="entry name" value="ARABINOSE-BINDING PROTEIN-RELATED"/>
    <property type="match status" value="1"/>
</dbReference>
<dbReference type="Proteomes" id="UP000250369">
    <property type="component" value="Unassembled WGS sequence"/>
</dbReference>
<gene>
    <name evidence="4" type="ORF">DQG23_19655</name>
</gene>
<dbReference type="InterPro" id="IPR050490">
    <property type="entry name" value="Bact_solute-bd_prot1"/>
</dbReference>
<evidence type="ECO:0000313" key="5">
    <source>
        <dbReference type="Proteomes" id="UP000250369"/>
    </source>
</evidence>
<feature type="chain" id="PRO_5039320821" description="ABC transporter substrate-binding protein" evidence="3">
    <location>
        <begin position="24"/>
        <end position="535"/>
    </location>
</feature>
<evidence type="ECO:0000313" key="4">
    <source>
        <dbReference type="EMBL" id="RAV19677.1"/>
    </source>
</evidence>
<feature type="compositionally biased region" description="Low complexity" evidence="2">
    <location>
        <begin position="26"/>
        <end position="41"/>
    </location>
</feature>
<dbReference type="EMBL" id="QMFB01000011">
    <property type="protein sequence ID" value="RAV19677.1"/>
    <property type="molecule type" value="Genomic_DNA"/>
</dbReference>
<evidence type="ECO:0008006" key="6">
    <source>
        <dbReference type="Google" id="ProtNLM"/>
    </source>
</evidence>
<name>A0A329MP26_9BACL</name>
<dbReference type="OrthoDB" id="9787283at2"/>
<dbReference type="Gene3D" id="3.40.190.10">
    <property type="entry name" value="Periplasmic binding protein-like II"/>
    <property type="match status" value="2"/>
</dbReference>
<dbReference type="PROSITE" id="PS51257">
    <property type="entry name" value="PROKAR_LIPOPROTEIN"/>
    <property type="match status" value="1"/>
</dbReference>
<feature type="region of interest" description="Disordered" evidence="2">
    <location>
        <begin position="26"/>
        <end position="54"/>
    </location>
</feature>
<dbReference type="RefSeq" id="WP_113032582.1">
    <property type="nucleotide sequence ID" value="NZ_QMFB01000011.1"/>
</dbReference>